<name>A0A951MDU3_9BACT</name>
<dbReference type="Proteomes" id="UP000727490">
    <property type="component" value="Unassembled WGS sequence"/>
</dbReference>
<gene>
    <name evidence="1" type="ORF">EGN73_06750</name>
</gene>
<keyword evidence="2" id="KW-1185">Reference proteome</keyword>
<protein>
    <submittedName>
        <fullName evidence="1">Uncharacterized protein</fullName>
    </submittedName>
</protein>
<sequence length="89" mass="10364">MYRDGANYKQFGSVVFNNSSGLSIDEVSEVIRKKLISEEFFVPKEWGIPTLYAAPYNPEYDHEWHEFEGLEETIEAPSHPRDILEILKD</sequence>
<evidence type="ECO:0000313" key="1">
    <source>
        <dbReference type="EMBL" id="MBW3467511.1"/>
    </source>
</evidence>
<comment type="caution">
    <text evidence="1">The sequence shown here is derived from an EMBL/GenBank/DDBJ whole genome shotgun (WGS) entry which is preliminary data.</text>
</comment>
<reference evidence="1 2" key="1">
    <citation type="journal article" date="2020" name="Syst. Appl. Microbiol.">
        <title>Arthrospiribacter ruber gen. nov., sp. nov., a novel bacterium isolated from Arthrospira cultures.</title>
        <authorList>
            <person name="Waleron M."/>
            <person name="Misztak A."/>
            <person name="Waleron M.M."/>
            <person name="Furmaniak M."/>
            <person name="Mrozik A."/>
            <person name="Waleron K."/>
        </authorList>
    </citation>
    <scope>NUCLEOTIDE SEQUENCE [LARGE SCALE GENOMIC DNA]</scope>
    <source>
        <strain evidence="1 2">DPMB0001</strain>
    </source>
</reference>
<accession>A0A951MDU3</accession>
<organism evidence="1 2">
    <name type="scientific">Arthrospiribacter ruber</name>
    <dbReference type="NCBI Taxonomy" id="2487934"/>
    <lineage>
        <taxon>Bacteria</taxon>
        <taxon>Pseudomonadati</taxon>
        <taxon>Bacteroidota</taxon>
        <taxon>Cytophagia</taxon>
        <taxon>Cytophagales</taxon>
        <taxon>Cyclobacteriaceae</taxon>
        <taxon>Arthrospiribacter</taxon>
    </lineage>
</organism>
<evidence type="ECO:0000313" key="2">
    <source>
        <dbReference type="Proteomes" id="UP000727490"/>
    </source>
</evidence>
<proteinExistence type="predicted"/>
<dbReference type="EMBL" id="RPHB01000003">
    <property type="protein sequence ID" value="MBW3467511.1"/>
    <property type="molecule type" value="Genomic_DNA"/>
</dbReference>
<dbReference type="AlphaFoldDB" id="A0A951MDU3"/>